<reference evidence="1 2" key="1">
    <citation type="submission" date="2020-08" db="EMBL/GenBank/DDBJ databases">
        <title>Genome sequence of Nocardioides mesophilus KACC 16243T.</title>
        <authorList>
            <person name="Hyun D.-W."/>
            <person name="Bae J.-W."/>
        </authorList>
    </citation>
    <scope>NUCLEOTIDE SEQUENCE [LARGE SCALE GENOMIC DNA]</scope>
    <source>
        <strain evidence="1 2">KACC 16243</strain>
    </source>
</reference>
<accession>A0A7G9REH2</accession>
<evidence type="ECO:0000313" key="2">
    <source>
        <dbReference type="Proteomes" id="UP000515947"/>
    </source>
</evidence>
<sequence length="168" mass="18713">MSLAAWAEDWLRTVDDRVAWLVREGGADGVVPPLGDGAGLVLLWAWARPRFVRRPAGGVPGELPVWYGDPRAWTPRWWDDETIWLCDAVIAWFATELLSALPGAVWATGHDELEPQRYLHEGQPVVRRLDGGEVHPWTLVANLAGRVWTGTAADTDLLRVWHYSAGMA</sequence>
<protein>
    <submittedName>
        <fullName evidence="1">Uncharacterized protein</fullName>
    </submittedName>
</protein>
<dbReference type="Proteomes" id="UP000515947">
    <property type="component" value="Chromosome"/>
</dbReference>
<dbReference type="EMBL" id="CP060713">
    <property type="protein sequence ID" value="QNN53997.1"/>
    <property type="molecule type" value="Genomic_DNA"/>
</dbReference>
<gene>
    <name evidence="1" type="ORF">H9L09_06340</name>
</gene>
<dbReference type="AlphaFoldDB" id="A0A7G9REH2"/>
<dbReference type="RefSeq" id="WP_187579841.1">
    <property type="nucleotide sequence ID" value="NZ_CP060713.1"/>
</dbReference>
<name>A0A7G9REH2_9ACTN</name>
<evidence type="ECO:0000313" key="1">
    <source>
        <dbReference type="EMBL" id="QNN53997.1"/>
    </source>
</evidence>
<organism evidence="1 2">
    <name type="scientific">Nocardioides mesophilus</name>
    <dbReference type="NCBI Taxonomy" id="433659"/>
    <lineage>
        <taxon>Bacteria</taxon>
        <taxon>Bacillati</taxon>
        <taxon>Actinomycetota</taxon>
        <taxon>Actinomycetes</taxon>
        <taxon>Propionibacteriales</taxon>
        <taxon>Nocardioidaceae</taxon>
        <taxon>Nocardioides</taxon>
    </lineage>
</organism>
<keyword evidence="2" id="KW-1185">Reference proteome</keyword>
<proteinExistence type="predicted"/>
<dbReference type="KEGG" id="nmes:H9L09_06340"/>